<reference evidence="6" key="1">
    <citation type="submission" date="2021-10" db="EMBL/GenBank/DDBJ databases">
        <title>The complete genome sequence of Leeia sp. TBRC 13508.</title>
        <authorList>
            <person name="Charoenyingcharoen P."/>
            <person name="Yukphan P."/>
        </authorList>
    </citation>
    <scope>NUCLEOTIDE SEQUENCE</scope>
    <source>
        <strain evidence="6">TBRC 13508</strain>
    </source>
</reference>
<keyword evidence="7" id="KW-1185">Reference proteome</keyword>
<accession>A0ABS8D5F5</accession>
<dbReference type="Proteomes" id="UP001165395">
    <property type="component" value="Unassembled WGS sequence"/>
</dbReference>
<sequence length="309" mass="34104">MASVSDKKSTRFSPALMVEFAPPRKPRTWPLWSALALSLVLHAGVIKTHFVDPMLDAFSKVPRKLEVVLVNAKHKKPPVDAQALAQANLDGGGNTDADRMAKSPLPAMDNDLKGDDYEQLQKKQQALAAEAQELIRQIHQQKTSKTQVDVEKLKPQEVGVPTDVGDAELQKQLDIARLEAQLTKEYEAYQKKPRRKYITARTRESSSALYYSVWKNKVEHVGELNYPKGLYGSLKLVVTIRKDGSLDDVEVIKSSGNKKLDVAAAKVVMLAGPFQAPGAAVLGEDNRLSIISTFTFTNTGKLNSTLENE</sequence>
<evidence type="ECO:0000256" key="2">
    <source>
        <dbReference type="ARBA" id="ARBA00022692"/>
    </source>
</evidence>
<comment type="subcellular location">
    <subcellularLocation>
        <location evidence="1">Membrane</location>
        <topology evidence="1">Single-pass membrane protein</topology>
    </subcellularLocation>
</comment>
<gene>
    <name evidence="6" type="ORF">LIN78_07685</name>
</gene>
<dbReference type="SUPFAM" id="SSF74653">
    <property type="entry name" value="TolA/TonB C-terminal domain"/>
    <property type="match status" value="1"/>
</dbReference>
<evidence type="ECO:0000313" key="6">
    <source>
        <dbReference type="EMBL" id="MCB6183425.1"/>
    </source>
</evidence>
<name>A0ABS8D5F5_9NEIS</name>
<keyword evidence="4" id="KW-0472">Membrane</keyword>
<organism evidence="6 7">
    <name type="scientific">Leeia speluncae</name>
    <dbReference type="NCBI Taxonomy" id="2884804"/>
    <lineage>
        <taxon>Bacteria</taxon>
        <taxon>Pseudomonadati</taxon>
        <taxon>Pseudomonadota</taxon>
        <taxon>Betaproteobacteria</taxon>
        <taxon>Neisseriales</taxon>
        <taxon>Leeiaceae</taxon>
        <taxon>Leeia</taxon>
    </lineage>
</organism>
<protein>
    <submittedName>
        <fullName evidence="6">TonB family protein</fullName>
    </submittedName>
</protein>
<proteinExistence type="predicted"/>
<comment type="caution">
    <text evidence="6">The sequence shown here is derived from an EMBL/GenBank/DDBJ whole genome shotgun (WGS) entry which is preliminary data.</text>
</comment>
<dbReference type="InterPro" id="IPR037682">
    <property type="entry name" value="TonB_C"/>
</dbReference>
<evidence type="ECO:0000259" key="5">
    <source>
        <dbReference type="PROSITE" id="PS52015"/>
    </source>
</evidence>
<feature type="domain" description="TonB C-terminal" evidence="5">
    <location>
        <begin position="206"/>
        <end position="303"/>
    </location>
</feature>
<dbReference type="NCBIfam" id="TIGR01352">
    <property type="entry name" value="tonB_Cterm"/>
    <property type="match status" value="1"/>
</dbReference>
<evidence type="ECO:0000256" key="1">
    <source>
        <dbReference type="ARBA" id="ARBA00004167"/>
    </source>
</evidence>
<evidence type="ECO:0000256" key="4">
    <source>
        <dbReference type="ARBA" id="ARBA00023136"/>
    </source>
</evidence>
<evidence type="ECO:0000256" key="3">
    <source>
        <dbReference type="ARBA" id="ARBA00022989"/>
    </source>
</evidence>
<dbReference type="RefSeq" id="WP_227180176.1">
    <property type="nucleotide sequence ID" value="NZ_JAJBZT010000003.1"/>
</dbReference>
<dbReference type="Pfam" id="PF03544">
    <property type="entry name" value="TonB_C"/>
    <property type="match status" value="1"/>
</dbReference>
<dbReference type="EMBL" id="JAJBZT010000003">
    <property type="protein sequence ID" value="MCB6183425.1"/>
    <property type="molecule type" value="Genomic_DNA"/>
</dbReference>
<keyword evidence="3" id="KW-1133">Transmembrane helix</keyword>
<dbReference type="PROSITE" id="PS52015">
    <property type="entry name" value="TONB_CTD"/>
    <property type="match status" value="1"/>
</dbReference>
<dbReference type="InterPro" id="IPR006260">
    <property type="entry name" value="TonB/TolA_C"/>
</dbReference>
<dbReference type="Gene3D" id="3.30.1150.10">
    <property type="match status" value="1"/>
</dbReference>
<evidence type="ECO:0000313" key="7">
    <source>
        <dbReference type="Proteomes" id="UP001165395"/>
    </source>
</evidence>
<keyword evidence="2" id="KW-0812">Transmembrane</keyword>